<dbReference type="Proteomes" id="UP000248706">
    <property type="component" value="Unassembled WGS sequence"/>
</dbReference>
<comment type="caution">
    <text evidence="8">The sequence shown here is derived from an EMBL/GenBank/DDBJ whole genome shotgun (WGS) entry which is preliminary data.</text>
</comment>
<dbReference type="PROSITE" id="PS51826">
    <property type="entry name" value="PSBD"/>
    <property type="match status" value="1"/>
</dbReference>
<feature type="domain" description="Peripheral subunit-binding (PSBD)" evidence="7">
    <location>
        <begin position="198"/>
        <end position="235"/>
    </location>
</feature>
<comment type="similarity">
    <text evidence="2 4">Belongs to the 2-oxoacid dehydrogenase family.</text>
</comment>
<dbReference type="PANTHER" id="PTHR23151">
    <property type="entry name" value="DIHYDROLIPOAMIDE ACETYL/SUCCINYL-TRANSFERASE-RELATED"/>
    <property type="match status" value="1"/>
</dbReference>
<dbReference type="SUPFAM" id="SSF52777">
    <property type="entry name" value="CoA-dependent acyltransferases"/>
    <property type="match status" value="1"/>
</dbReference>
<dbReference type="InterPro" id="IPR004167">
    <property type="entry name" value="PSBD"/>
</dbReference>
<evidence type="ECO:0000313" key="8">
    <source>
        <dbReference type="EMBL" id="RAQ97749.1"/>
    </source>
</evidence>
<feature type="compositionally biased region" description="Low complexity" evidence="5">
    <location>
        <begin position="106"/>
        <end position="134"/>
    </location>
</feature>
<dbReference type="CDD" id="cd06849">
    <property type="entry name" value="lipoyl_domain"/>
    <property type="match status" value="1"/>
</dbReference>
<keyword evidence="3 4" id="KW-0450">Lipoyl</keyword>
<dbReference type="InterPro" id="IPR011053">
    <property type="entry name" value="Single_hybrid_motif"/>
</dbReference>
<dbReference type="PANTHER" id="PTHR23151:SF90">
    <property type="entry name" value="DIHYDROLIPOYLLYSINE-RESIDUE ACETYLTRANSFERASE COMPONENT OF PYRUVATE DEHYDROGENASE COMPLEX, MITOCHONDRIAL-RELATED"/>
    <property type="match status" value="1"/>
</dbReference>
<proteinExistence type="inferred from homology"/>
<dbReference type="Pfam" id="PF00364">
    <property type="entry name" value="Biotin_lipoyl"/>
    <property type="match status" value="1"/>
</dbReference>
<keyword evidence="9" id="KW-1185">Reference proteome</keyword>
<evidence type="ECO:0000259" key="7">
    <source>
        <dbReference type="PROSITE" id="PS51826"/>
    </source>
</evidence>
<dbReference type="InterPro" id="IPR001078">
    <property type="entry name" value="2-oxoacid_DH_actylTfrase"/>
</dbReference>
<dbReference type="Gene3D" id="2.40.50.100">
    <property type="match status" value="1"/>
</dbReference>
<evidence type="ECO:0000256" key="2">
    <source>
        <dbReference type="ARBA" id="ARBA00007317"/>
    </source>
</evidence>
<evidence type="ECO:0000313" key="9">
    <source>
        <dbReference type="Proteomes" id="UP000248706"/>
    </source>
</evidence>
<dbReference type="Pfam" id="PF02817">
    <property type="entry name" value="E3_binding"/>
    <property type="match status" value="1"/>
</dbReference>
<dbReference type="GO" id="GO:0006086">
    <property type="term" value="P:pyruvate decarboxylation to acetyl-CoA"/>
    <property type="evidence" value="ECO:0007669"/>
    <property type="project" value="InterPro"/>
</dbReference>
<evidence type="ECO:0000259" key="6">
    <source>
        <dbReference type="PROSITE" id="PS50968"/>
    </source>
</evidence>
<dbReference type="Gene3D" id="4.10.320.10">
    <property type="entry name" value="E3-binding domain"/>
    <property type="match status" value="2"/>
</dbReference>
<keyword evidence="4" id="KW-0012">Acyltransferase</keyword>
<keyword evidence="4" id="KW-0808">Transferase</keyword>
<protein>
    <recommendedName>
        <fullName evidence="4">Dihydrolipoamide acetyltransferase component of pyruvate dehydrogenase complex</fullName>
        <ecNumber evidence="4">2.3.1.-</ecNumber>
    </recommendedName>
</protein>
<dbReference type="PROSITE" id="PS00189">
    <property type="entry name" value="LIPOYL"/>
    <property type="match status" value="1"/>
</dbReference>
<dbReference type="InterPro" id="IPR000089">
    <property type="entry name" value="Biotin_lipoyl"/>
</dbReference>
<sequence length="523" mass="55103">MQTQHEQRTLTMPKLGMTMTEGTVVRWLLSEGARFEKGEPLVEVMTDKVNLEVEAPCTGQLLQILAGEGETLEVGAPLALLLAEGRDPAAAAAAATSAAASALAAAQRESSPSSSSTPTTVAVPPPTAASAPSSGQEAASEDARIASTPAAKREAALHAIDLRAVVAAGFEPPLTRDDVLAFMASQSAPATAERPDVRATPLARKMARDHQLDLAALAVQKRGEKVTRADVETALALRQQQEAVQSTLVDGATASVAATSTRPQASAAPTPVVTSAESEEAEVIPLSPARRLIGQRMLASVTTMPHIYLDLEIDMSEAERCRQHLAASLSAQGDEVPSLTAIIIRAVAAALRASPEVNATLDDSLGPGKEVIRRWRAVHIGVAVDTGQSLLTPVLRHADRQSLPELARNLRRLVEGARAGKLSPDDLSGATFTISNLGMYGIDTFHAIIPPGQSAILAVGKVTRRGVVVEERKDGPAEPTAHLEIRPVMKVSLSADHRVLDGATGSRFLQRCKQLLENPYLLL</sequence>
<dbReference type="EC" id="2.3.1.-" evidence="4"/>
<evidence type="ECO:0000256" key="1">
    <source>
        <dbReference type="ARBA" id="ARBA00001938"/>
    </source>
</evidence>
<feature type="domain" description="Lipoyl-binding" evidence="6">
    <location>
        <begin position="7"/>
        <end position="82"/>
    </location>
</feature>
<dbReference type="EMBL" id="MCIF01000002">
    <property type="protein sequence ID" value="RAQ97749.1"/>
    <property type="molecule type" value="Genomic_DNA"/>
</dbReference>
<evidence type="ECO:0000256" key="5">
    <source>
        <dbReference type="SAM" id="MobiDB-lite"/>
    </source>
</evidence>
<dbReference type="InterPro" id="IPR045257">
    <property type="entry name" value="E2/Pdx1"/>
</dbReference>
<dbReference type="InterPro" id="IPR023213">
    <property type="entry name" value="CAT-like_dom_sf"/>
</dbReference>
<dbReference type="Gene3D" id="3.30.559.10">
    <property type="entry name" value="Chloramphenicol acetyltransferase-like domain"/>
    <property type="match status" value="1"/>
</dbReference>
<dbReference type="GO" id="GO:0045254">
    <property type="term" value="C:pyruvate dehydrogenase complex"/>
    <property type="evidence" value="ECO:0007669"/>
    <property type="project" value="InterPro"/>
</dbReference>
<comment type="cofactor">
    <cofactor evidence="1 4">
        <name>(R)-lipoate</name>
        <dbReference type="ChEBI" id="CHEBI:83088"/>
    </cofactor>
</comment>
<dbReference type="PROSITE" id="PS50968">
    <property type="entry name" value="BIOTINYL_LIPOYL"/>
    <property type="match status" value="1"/>
</dbReference>
<dbReference type="GO" id="GO:0016746">
    <property type="term" value="F:acyltransferase activity"/>
    <property type="evidence" value="ECO:0007669"/>
    <property type="project" value="UniProtKB-KW"/>
</dbReference>
<dbReference type="AlphaFoldDB" id="A0A328VKT5"/>
<dbReference type="Pfam" id="PF00198">
    <property type="entry name" value="2-oxoacid_dh"/>
    <property type="match status" value="1"/>
</dbReference>
<dbReference type="SUPFAM" id="SSF51230">
    <property type="entry name" value="Single hybrid motif"/>
    <property type="match status" value="1"/>
</dbReference>
<gene>
    <name evidence="8" type="ORF">A4R35_19575</name>
</gene>
<organism evidence="8 9">
    <name type="scientific">Thermogemmatispora tikiterensis</name>
    <dbReference type="NCBI Taxonomy" id="1825093"/>
    <lineage>
        <taxon>Bacteria</taxon>
        <taxon>Bacillati</taxon>
        <taxon>Chloroflexota</taxon>
        <taxon>Ktedonobacteria</taxon>
        <taxon>Thermogemmatisporales</taxon>
        <taxon>Thermogemmatisporaceae</taxon>
        <taxon>Thermogemmatispora</taxon>
    </lineage>
</organism>
<reference evidence="8 9" key="1">
    <citation type="submission" date="2016-08" db="EMBL/GenBank/DDBJ databases">
        <title>Analysis of Carbohydrate Active Enzymes in Thermogemmatispora T81 Reveals Carbohydrate Degradation Ability.</title>
        <authorList>
            <person name="Tomazini A."/>
            <person name="Lal S."/>
            <person name="Stott M."/>
            <person name="Henrissat B."/>
            <person name="Polikarpov I."/>
            <person name="Sparling R."/>
            <person name="Levin D.B."/>
        </authorList>
    </citation>
    <scope>NUCLEOTIDE SEQUENCE [LARGE SCALE GENOMIC DNA]</scope>
    <source>
        <strain evidence="8 9">T81</strain>
    </source>
</reference>
<evidence type="ECO:0000256" key="4">
    <source>
        <dbReference type="RuleBase" id="RU003423"/>
    </source>
</evidence>
<accession>A0A328VKT5</accession>
<evidence type="ECO:0000256" key="3">
    <source>
        <dbReference type="ARBA" id="ARBA00022823"/>
    </source>
</evidence>
<dbReference type="RefSeq" id="WP_112432421.1">
    <property type="nucleotide sequence ID" value="NZ_MCIF01000002.1"/>
</dbReference>
<name>A0A328VKT5_9CHLR</name>
<feature type="region of interest" description="Disordered" evidence="5">
    <location>
        <begin position="106"/>
        <end position="144"/>
    </location>
</feature>
<dbReference type="OrthoDB" id="9805770at2"/>
<dbReference type="InterPro" id="IPR003016">
    <property type="entry name" value="2-oxoA_DH_lipoyl-BS"/>
</dbReference>
<dbReference type="InterPro" id="IPR036625">
    <property type="entry name" value="E3-bd_dom_sf"/>
</dbReference>